<dbReference type="AlphaFoldDB" id="A0A974CZX1"/>
<proteinExistence type="predicted"/>
<name>A0A974CZX1_XENLA</name>
<feature type="compositionally biased region" description="Basic and acidic residues" evidence="1">
    <location>
        <begin position="44"/>
        <end position="58"/>
    </location>
</feature>
<feature type="compositionally biased region" description="Gly residues" evidence="1">
    <location>
        <begin position="186"/>
        <end position="195"/>
    </location>
</feature>
<organism evidence="2 3">
    <name type="scientific">Xenopus laevis</name>
    <name type="common">African clawed frog</name>
    <dbReference type="NCBI Taxonomy" id="8355"/>
    <lineage>
        <taxon>Eukaryota</taxon>
        <taxon>Metazoa</taxon>
        <taxon>Chordata</taxon>
        <taxon>Craniata</taxon>
        <taxon>Vertebrata</taxon>
        <taxon>Euteleostomi</taxon>
        <taxon>Amphibia</taxon>
        <taxon>Batrachia</taxon>
        <taxon>Anura</taxon>
        <taxon>Pipoidea</taxon>
        <taxon>Pipidae</taxon>
        <taxon>Xenopodinae</taxon>
        <taxon>Xenopus</taxon>
        <taxon>Xenopus</taxon>
    </lineage>
</organism>
<evidence type="ECO:0000313" key="2">
    <source>
        <dbReference type="EMBL" id="OCT81850.1"/>
    </source>
</evidence>
<dbReference type="Proteomes" id="UP000694892">
    <property type="component" value="Chromosome 4S"/>
</dbReference>
<feature type="region of interest" description="Disordered" evidence="1">
    <location>
        <begin position="1"/>
        <end position="195"/>
    </location>
</feature>
<evidence type="ECO:0000256" key="1">
    <source>
        <dbReference type="SAM" id="MobiDB-lite"/>
    </source>
</evidence>
<evidence type="ECO:0000313" key="3">
    <source>
        <dbReference type="Proteomes" id="UP000694892"/>
    </source>
</evidence>
<protein>
    <submittedName>
        <fullName evidence="2">Uncharacterized protein</fullName>
    </submittedName>
</protein>
<dbReference type="EMBL" id="CM004473">
    <property type="protein sequence ID" value="OCT81850.1"/>
    <property type="molecule type" value="Genomic_DNA"/>
</dbReference>
<sequence length="195" mass="22109">MEEQSRDTEGKVGMEEQSRRHRGEGRDGGTITETQRGRKGRRDNHRDKEVKEGMEEQSRRHRWDGRDGGTIMETQSGRKGQSNRHRGEGRAEQLRRHRGEGSDGGTIMATQMGRKGQRNNHRDTEGKEGTEEQSWRHVGEGRAEQSWRHRGEGRDGGTITETQRGIKGRRNNNGDTEGKGRAGYRHGQGGQEKEG</sequence>
<feature type="compositionally biased region" description="Basic and acidic residues" evidence="1">
    <location>
        <begin position="1"/>
        <end position="18"/>
    </location>
</feature>
<reference evidence="3" key="1">
    <citation type="journal article" date="2016" name="Nature">
        <title>Genome evolution in the allotetraploid frog Xenopus laevis.</title>
        <authorList>
            <person name="Session A.M."/>
            <person name="Uno Y."/>
            <person name="Kwon T."/>
            <person name="Chapman J.A."/>
            <person name="Toyoda A."/>
            <person name="Takahashi S."/>
            <person name="Fukui A."/>
            <person name="Hikosaka A."/>
            <person name="Suzuki A."/>
            <person name="Kondo M."/>
            <person name="van Heeringen S.J."/>
            <person name="Quigley I."/>
            <person name="Heinz S."/>
            <person name="Ogino H."/>
            <person name="Ochi H."/>
            <person name="Hellsten U."/>
            <person name="Lyons J.B."/>
            <person name="Simakov O."/>
            <person name="Putnam N."/>
            <person name="Stites J."/>
            <person name="Kuroki Y."/>
            <person name="Tanaka T."/>
            <person name="Michiue T."/>
            <person name="Watanabe M."/>
            <person name="Bogdanovic O."/>
            <person name="Lister R."/>
            <person name="Georgiou G."/>
            <person name="Paranjpe S.S."/>
            <person name="van Kruijsbergen I."/>
            <person name="Shu S."/>
            <person name="Carlson J."/>
            <person name="Kinoshita T."/>
            <person name="Ohta Y."/>
            <person name="Mawaribuchi S."/>
            <person name="Jenkins J."/>
            <person name="Grimwood J."/>
            <person name="Schmutz J."/>
            <person name="Mitros T."/>
            <person name="Mozaffari S.V."/>
            <person name="Suzuki Y."/>
            <person name="Haramoto Y."/>
            <person name="Yamamoto T.S."/>
            <person name="Takagi C."/>
            <person name="Heald R."/>
            <person name="Miller K."/>
            <person name="Haudenschild C."/>
            <person name="Kitzman J."/>
            <person name="Nakayama T."/>
            <person name="Izutsu Y."/>
            <person name="Robert J."/>
            <person name="Fortriede J."/>
            <person name="Burns K."/>
            <person name="Lotay V."/>
            <person name="Karimi K."/>
            <person name="Yasuoka Y."/>
            <person name="Dichmann D.S."/>
            <person name="Flajnik M.F."/>
            <person name="Houston D.W."/>
            <person name="Shendure J."/>
            <person name="DuPasquier L."/>
            <person name="Vize P.D."/>
            <person name="Zorn A.M."/>
            <person name="Ito M."/>
            <person name="Marcotte E.M."/>
            <person name="Wallingford J.B."/>
            <person name="Ito Y."/>
            <person name="Asashima M."/>
            <person name="Ueno N."/>
            <person name="Matsuda Y."/>
            <person name="Veenstra G.J."/>
            <person name="Fujiyama A."/>
            <person name="Harland R.M."/>
            <person name="Taira M."/>
            <person name="Rokhsar D.S."/>
        </authorList>
    </citation>
    <scope>NUCLEOTIDE SEQUENCE [LARGE SCALE GENOMIC DNA]</scope>
    <source>
        <strain evidence="3">J</strain>
    </source>
</reference>
<feature type="compositionally biased region" description="Basic and acidic residues" evidence="1">
    <location>
        <begin position="85"/>
        <end position="94"/>
    </location>
</feature>
<feature type="compositionally biased region" description="Basic and acidic residues" evidence="1">
    <location>
        <begin position="120"/>
        <end position="155"/>
    </location>
</feature>
<accession>A0A974CZX1</accession>
<gene>
    <name evidence="2" type="ORF">XELAEV_18024357mg</name>
</gene>